<feature type="transmembrane region" description="Helical" evidence="1">
    <location>
        <begin position="45"/>
        <end position="70"/>
    </location>
</feature>
<feature type="domain" description="DUF2062" evidence="2">
    <location>
        <begin position="23"/>
        <end position="164"/>
    </location>
</feature>
<accession>A0ABY3MU58</accession>
<dbReference type="InterPro" id="IPR018639">
    <property type="entry name" value="DUF2062"/>
</dbReference>
<evidence type="ECO:0000256" key="1">
    <source>
        <dbReference type="SAM" id="Phobius"/>
    </source>
</evidence>
<feature type="transmembrane region" description="Helical" evidence="1">
    <location>
        <begin position="90"/>
        <end position="107"/>
    </location>
</feature>
<keyword evidence="1" id="KW-1133">Transmembrane helix</keyword>
<keyword evidence="1" id="KW-0472">Membrane</keyword>
<comment type="caution">
    <text evidence="3">The sequence shown here is derived from an EMBL/GenBank/DDBJ whole genome shotgun (WGS) entry which is preliminary data.</text>
</comment>
<feature type="transmembrane region" description="Helical" evidence="1">
    <location>
        <begin position="128"/>
        <end position="151"/>
    </location>
</feature>
<dbReference type="Proteomes" id="UP000815846">
    <property type="component" value="Unassembled WGS sequence"/>
</dbReference>
<dbReference type="EMBL" id="PJAI02000019">
    <property type="protein sequence ID" value="TYK64738.1"/>
    <property type="molecule type" value="Genomic_DNA"/>
</dbReference>
<evidence type="ECO:0000313" key="3">
    <source>
        <dbReference type="EMBL" id="TYK64738.1"/>
    </source>
</evidence>
<organism evidence="3 4">
    <name type="scientific">Colwellia echini</name>
    <dbReference type="NCBI Taxonomy" id="1982103"/>
    <lineage>
        <taxon>Bacteria</taxon>
        <taxon>Pseudomonadati</taxon>
        <taxon>Pseudomonadota</taxon>
        <taxon>Gammaproteobacteria</taxon>
        <taxon>Alteromonadales</taxon>
        <taxon>Colwelliaceae</taxon>
        <taxon>Colwellia</taxon>
    </lineage>
</organism>
<reference evidence="3 4" key="1">
    <citation type="submission" date="2019-08" db="EMBL/GenBank/DDBJ databases">
        <title>Microbe sample from Colwellia echini.</title>
        <authorList>
            <person name="Christiansen L."/>
            <person name="Pathiraja D."/>
            <person name="Schultz-Johansen M."/>
            <person name="Choi I.-G."/>
            <person name="Stougaard P."/>
        </authorList>
    </citation>
    <scope>NUCLEOTIDE SEQUENCE [LARGE SCALE GENOMIC DNA]</scope>
    <source>
        <strain evidence="3 4">A3</strain>
    </source>
</reference>
<name>A0ABY3MU58_9GAMM</name>
<dbReference type="RefSeq" id="WP_101342997.1">
    <property type="nucleotide sequence ID" value="NZ_PJAI02000019.1"/>
</dbReference>
<dbReference type="PANTHER" id="PTHR40547">
    <property type="entry name" value="SLL0298 PROTEIN"/>
    <property type="match status" value="1"/>
</dbReference>
<sequence>MAKKLIKRFMPDQQAIKDNKCLKVFGSLLHNPNLWHLNRHSVAKAFAVGLFFAFMPVPFQMILAAAAAIILHANLPLSVALVWLTNPFTMPFIFYGCYLVGTLILGVRERSFQFEASWQWVIDSLSTIGPAFLLGCGVLALLFSVLGYFTIQMLWRYQTIKAWQKRPHK</sequence>
<keyword evidence="1" id="KW-0812">Transmembrane</keyword>
<proteinExistence type="predicted"/>
<evidence type="ECO:0000259" key="2">
    <source>
        <dbReference type="Pfam" id="PF09835"/>
    </source>
</evidence>
<dbReference type="PANTHER" id="PTHR40547:SF1">
    <property type="entry name" value="SLL0298 PROTEIN"/>
    <property type="match status" value="1"/>
</dbReference>
<protein>
    <submittedName>
        <fullName evidence="3">DUF2062 domain-containing protein</fullName>
    </submittedName>
</protein>
<keyword evidence="4" id="KW-1185">Reference proteome</keyword>
<gene>
    <name evidence="3" type="ORF">CWS31_014280</name>
</gene>
<dbReference type="Pfam" id="PF09835">
    <property type="entry name" value="DUF2062"/>
    <property type="match status" value="1"/>
</dbReference>
<evidence type="ECO:0000313" key="4">
    <source>
        <dbReference type="Proteomes" id="UP000815846"/>
    </source>
</evidence>